<dbReference type="InterPro" id="IPR003959">
    <property type="entry name" value="ATPase_AAA_core"/>
</dbReference>
<protein>
    <recommendedName>
        <fullName evidence="1">ATPase AAA-type core domain-containing protein</fullName>
    </recommendedName>
</protein>
<dbReference type="Gene3D" id="3.40.50.300">
    <property type="entry name" value="P-loop containing nucleotide triphosphate hydrolases"/>
    <property type="match status" value="1"/>
</dbReference>
<name>A0A6N2XI10_9BACE</name>
<feature type="domain" description="ATPase AAA-type core" evidence="1">
    <location>
        <begin position="277"/>
        <end position="383"/>
    </location>
</feature>
<evidence type="ECO:0000259" key="1">
    <source>
        <dbReference type="Pfam" id="PF13304"/>
    </source>
</evidence>
<feature type="domain" description="ATPase AAA-type core" evidence="1">
    <location>
        <begin position="45"/>
        <end position="125"/>
    </location>
</feature>
<dbReference type="GO" id="GO:0005524">
    <property type="term" value="F:ATP binding"/>
    <property type="evidence" value="ECO:0007669"/>
    <property type="project" value="InterPro"/>
</dbReference>
<dbReference type="AlphaFoldDB" id="A0A6N2XI10"/>
<dbReference type="InterPro" id="IPR027417">
    <property type="entry name" value="P-loop_NTPase"/>
</dbReference>
<dbReference type="GO" id="GO:0016887">
    <property type="term" value="F:ATP hydrolysis activity"/>
    <property type="evidence" value="ECO:0007669"/>
    <property type="project" value="InterPro"/>
</dbReference>
<dbReference type="SUPFAM" id="SSF52540">
    <property type="entry name" value="P-loop containing nucleoside triphosphate hydrolases"/>
    <property type="match status" value="1"/>
</dbReference>
<proteinExistence type="predicted"/>
<gene>
    <name evidence="2" type="ORF">BILFYP9_04953</name>
</gene>
<dbReference type="RefSeq" id="WP_138291644.1">
    <property type="nucleotide sequence ID" value="NZ_BAABZC010000002.1"/>
</dbReference>
<dbReference type="PANTHER" id="PTHR40396:SF1">
    <property type="entry name" value="ATPASE AAA-TYPE CORE DOMAIN-CONTAINING PROTEIN"/>
    <property type="match status" value="1"/>
</dbReference>
<dbReference type="EMBL" id="CACRSU010000051">
    <property type="protein sequence ID" value="VYT54004.1"/>
    <property type="molecule type" value="Genomic_DNA"/>
</dbReference>
<reference evidence="2" key="1">
    <citation type="submission" date="2019-11" db="EMBL/GenBank/DDBJ databases">
        <authorList>
            <person name="Feng L."/>
        </authorList>
    </citation>
    <scope>NUCLEOTIDE SEQUENCE</scope>
    <source>
        <strain evidence="2">BintestinalisLFYP9</strain>
    </source>
</reference>
<organism evidence="2">
    <name type="scientific">Bacteroides intestinalis</name>
    <dbReference type="NCBI Taxonomy" id="329854"/>
    <lineage>
        <taxon>Bacteria</taxon>
        <taxon>Pseudomonadati</taxon>
        <taxon>Bacteroidota</taxon>
        <taxon>Bacteroidia</taxon>
        <taxon>Bacteroidales</taxon>
        <taxon>Bacteroidaceae</taxon>
        <taxon>Bacteroides</taxon>
    </lineage>
</organism>
<dbReference type="PANTHER" id="PTHR40396">
    <property type="entry name" value="ATPASE-LIKE PROTEIN"/>
    <property type="match status" value="1"/>
</dbReference>
<sequence>MIIYFAVTNFKSFKKRVELSMIAGNYKRFPEHVYTGYSPNLLRSTALYGNNAAGKSNLIIAMEKLKDIVIGRLVVENEDDLPGFRLDDVSIDEPTVFEIEFLYQKKRYSYYLSFLKGKIIEEWLELVLDSSTNKTTPIFRRYIDEGKTVISMGQGKLGLKEKMRLEIYAEELQKKRNKPFLLDAFEKDIEGVYDAFTWFAIYLQIVRPDYYYPAKIPSFENKSYMKLAKQILVALNLGIDDLKVEKIKIDDFFGKSDEAIKKEIIESINEDNEPIEYKKNSRVYTIYKEGEDYYVTRLVTIHGSKSKDVQFDLDEESTGTQRIIEMLPSIISSIVTGAVYVFDEIEKSIHPSIIRKLLEIYLEAGSEFAGQIIFSTHECNLLDLNLLRQDEIWFAEKDNDGVSHIYSLSDFKPRFDKDIRKGYLEGQFSDMPFFTEPEKLNWNGAKEAICRQKK</sequence>
<accession>A0A6N2XI10</accession>
<evidence type="ECO:0000313" key="2">
    <source>
        <dbReference type="EMBL" id="VYT54004.1"/>
    </source>
</evidence>
<dbReference type="Pfam" id="PF13304">
    <property type="entry name" value="AAA_21"/>
    <property type="match status" value="2"/>
</dbReference>